<dbReference type="EMBL" id="CP016199">
    <property type="protein sequence ID" value="ASS38171.1"/>
    <property type="molecule type" value="Genomic_DNA"/>
</dbReference>
<keyword evidence="4 9" id="KW-0028">Amino-acid biosynthesis</keyword>
<dbReference type="InterPro" id="IPR028939">
    <property type="entry name" value="P5C_Rdtase_cat_N"/>
</dbReference>
<dbReference type="FunFam" id="1.10.3730.10:FF:000001">
    <property type="entry name" value="Pyrroline-5-carboxylate reductase"/>
    <property type="match status" value="1"/>
</dbReference>
<feature type="domain" description="Pyrroline-5-carboxylate reductase dimerisation" evidence="14">
    <location>
        <begin position="161"/>
        <end position="265"/>
    </location>
</feature>
<evidence type="ECO:0000256" key="10">
    <source>
        <dbReference type="NCBIfam" id="TIGR00112"/>
    </source>
</evidence>
<reference evidence="16" key="1">
    <citation type="submission" date="2016-05" db="EMBL/GenBank/DDBJ databases">
        <authorList>
            <person name="Holder M.E."/>
            <person name="Ajami N.J."/>
            <person name="Petrosino J.F."/>
        </authorList>
    </citation>
    <scope>NUCLEOTIDE SEQUENCE [LARGE SCALE GENOMIC DNA]</scope>
    <source>
        <strain evidence="16">ATCC 700696</strain>
    </source>
</reference>
<gene>
    <name evidence="9" type="primary">proC</name>
    <name evidence="15" type="ORF">AXF17_06975</name>
</gene>
<evidence type="ECO:0000313" key="16">
    <source>
        <dbReference type="Proteomes" id="UP000214689"/>
    </source>
</evidence>
<evidence type="ECO:0000313" key="15">
    <source>
        <dbReference type="EMBL" id="ASS38171.1"/>
    </source>
</evidence>
<name>A0A223AT81_9FIRM</name>
<evidence type="ECO:0000256" key="6">
    <source>
        <dbReference type="ARBA" id="ARBA00022857"/>
    </source>
</evidence>
<dbReference type="InterPro" id="IPR036291">
    <property type="entry name" value="NAD(P)-bd_dom_sf"/>
</dbReference>
<dbReference type="InterPro" id="IPR000304">
    <property type="entry name" value="Pyrroline-COOH_reductase"/>
</dbReference>
<dbReference type="OrthoDB" id="9805754at2"/>
<dbReference type="NCBIfam" id="TIGR00112">
    <property type="entry name" value="proC"/>
    <property type="match status" value="1"/>
</dbReference>
<evidence type="ECO:0000259" key="14">
    <source>
        <dbReference type="Pfam" id="PF14748"/>
    </source>
</evidence>
<dbReference type="PANTHER" id="PTHR11645">
    <property type="entry name" value="PYRROLINE-5-CARBOXYLATE REDUCTASE"/>
    <property type="match status" value="1"/>
</dbReference>
<dbReference type="Proteomes" id="UP000214689">
    <property type="component" value="Chromosome"/>
</dbReference>
<keyword evidence="6 9" id="KW-0521">NADP</keyword>
<dbReference type="SUPFAM" id="SSF48179">
    <property type="entry name" value="6-phosphogluconate dehydrogenase C-terminal domain-like"/>
    <property type="match status" value="1"/>
</dbReference>
<protein>
    <recommendedName>
        <fullName evidence="9 10">Pyrroline-5-carboxylate reductase</fullName>
        <shortName evidence="9">P5C reductase</shortName>
        <shortName evidence="9">P5CR</shortName>
        <ecNumber evidence="9 10">1.5.1.2</ecNumber>
    </recommendedName>
    <alternativeName>
        <fullName evidence="9">PCA reductase</fullName>
    </alternativeName>
</protein>
<feature type="binding site" evidence="11">
    <location>
        <position position="55"/>
    </location>
    <ligand>
        <name>NADPH</name>
        <dbReference type="ChEBI" id="CHEBI:57783"/>
    </ligand>
</feature>
<dbReference type="AlphaFoldDB" id="A0A223AT81"/>
<dbReference type="UniPathway" id="UPA00098">
    <property type="reaction ID" value="UER00361"/>
</dbReference>
<dbReference type="FunFam" id="3.40.50.720:FF:000190">
    <property type="entry name" value="Pyrroline-5-carboxylate reductase"/>
    <property type="match status" value="1"/>
</dbReference>
<proteinExistence type="inferred from homology"/>
<dbReference type="PROSITE" id="PS00521">
    <property type="entry name" value="P5CR"/>
    <property type="match status" value="1"/>
</dbReference>
<dbReference type="InterPro" id="IPR008927">
    <property type="entry name" value="6-PGluconate_DH-like_C_sf"/>
</dbReference>
<evidence type="ECO:0000256" key="5">
    <source>
        <dbReference type="ARBA" id="ARBA00022650"/>
    </source>
</evidence>
<dbReference type="GO" id="GO:0004735">
    <property type="term" value="F:pyrroline-5-carboxylate reductase activity"/>
    <property type="evidence" value="ECO:0007669"/>
    <property type="project" value="UniProtKB-UniRule"/>
</dbReference>
<evidence type="ECO:0000256" key="4">
    <source>
        <dbReference type="ARBA" id="ARBA00022605"/>
    </source>
</evidence>
<dbReference type="PIRSF" id="PIRSF000193">
    <property type="entry name" value="Pyrrol-5-carb_rd"/>
    <property type="match status" value="1"/>
</dbReference>
<evidence type="ECO:0000256" key="9">
    <source>
        <dbReference type="HAMAP-Rule" id="MF_01925"/>
    </source>
</evidence>
<dbReference type="InterPro" id="IPR053790">
    <property type="entry name" value="P5CR-like_CS"/>
</dbReference>
<comment type="subcellular location">
    <subcellularLocation>
        <location evidence="1 9">Cytoplasm</location>
    </subcellularLocation>
</comment>
<dbReference type="Pfam" id="PF14748">
    <property type="entry name" value="P5CR_dimer"/>
    <property type="match status" value="1"/>
</dbReference>
<comment type="catalytic activity">
    <reaction evidence="9 12">
        <text>L-proline + NADP(+) = (S)-1-pyrroline-5-carboxylate + NADPH + 2 H(+)</text>
        <dbReference type="Rhea" id="RHEA:14109"/>
        <dbReference type="ChEBI" id="CHEBI:15378"/>
        <dbReference type="ChEBI" id="CHEBI:17388"/>
        <dbReference type="ChEBI" id="CHEBI:57783"/>
        <dbReference type="ChEBI" id="CHEBI:58349"/>
        <dbReference type="ChEBI" id="CHEBI:60039"/>
        <dbReference type="EC" id="1.5.1.2"/>
    </reaction>
</comment>
<dbReference type="HAMAP" id="MF_01925">
    <property type="entry name" value="P5C_reductase"/>
    <property type="match status" value="1"/>
</dbReference>
<dbReference type="EC" id="1.5.1.2" evidence="9 10"/>
<evidence type="ECO:0000256" key="8">
    <source>
        <dbReference type="ARBA" id="ARBA00058118"/>
    </source>
</evidence>
<keyword evidence="7 9" id="KW-0560">Oxidoreductase</keyword>
<sequence>MRIGFIGTGVMANAMMGGIISAGVCKPEDIVGADPTEFGRNKTKEQNGVEVTDNNLDVLEKCDYIFLTVKPQYYAPVIEGIKDHVKDNHVFISIGAGVTLDYLGKAFGDKSVKLVRVMPNTPAQVGEGMSAACPNEFVSEEETKTTLSILAAFGKAEIIPENLFDVVTGVSGSGPAYVFLFIEALADAAVVGGMPRRQAYEFAAQTVYGAAKMVMETGKHPGELKDMVCSPAGTTIAAVRTLEANNFRSAVIEGANAATEKSAAMRG</sequence>
<dbReference type="RefSeq" id="WP_094234411.1">
    <property type="nucleotide sequence ID" value="NZ_CP016199.1"/>
</dbReference>
<dbReference type="InterPro" id="IPR029036">
    <property type="entry name" value="P5CR_dimer"/>
</dbReference>
<keyword evidence="5 9" id="KW-0641">Proline biosynthesis</keyword>
<dbReference type="Pfam" id="PF03807">
    <property type="entry name" value="F420_oxidored"/>
    <property type="match status" value="1"/>
</dbReference>
<evidence type="ECO:0000259" key="13">
    <source>
        <dbReference type="Pfam" id="PF03807"/>
    </source>
</evidence>
<dbReference type="GO" id="GO:0055129">
    <property type="term" value="P:L-proline biosynthetic process"/>
    <property type="evidence" value="ECO:0007669"/>
    <property type="project" value="UniProtKB-UniRule"/>
</dbReference>
<comment type="function">
    <text evidence="8 9">Catalyzes the reduction of 1-pyrroline-5-carboxylate (PCA) to L-proline.</text>
</comment>
<dbReference type="SUPFAM" id="SSF51735">
    <property type="entry name" value="NAD(P)-binding Rossmann-fold domains"/>
    <property type="match status" value="1"/>
</dbReference>
<evidence type="ECO:0000256" key="1">
    <source>
        <dbReference type="ARBA" id="ARBA00004496"/>
    </source>
</evidence>
<dbReference type="PANTHER" id="PTHR11645:SF0">
    <property type="entry name" value="PYRROLINE-5-CARBOXYLATE REDUCTASE 3"/>
    <property type="match status" value="1"/>
</dbReference>
<keyword evidence="3 9" id="KW-0963">Cytoplasm</keyword>
<accession>A0A223AT81</accession>
<evidence type="ECO:0000256" key="2">
    <source>
        <dbReference type="ARBA" id="ARBA00005525"/>
    </source>
</evidence>
<evidence type="ECO:0000256" key="7">
    <source>
        <dbReference type="ARBA" id="ARBA00023002"/>
    </source>
</evidence>
<dbReference type="GO" id="GO:0005737">
    <property type="term" value="C:cytoplasm"/>
    <property type="evidence" value="ECO:0007669"/>
    <property type="project" value="UniProtKB-SubCell"/>
</dbReference>
<evidence type="ECO:0000256" key="12">
    <source>
        <dbReference type="RuleBase" id="RU003903"/>
    </source>
</evidence>
<comment type="similarity">
    <text evidence="2 9 12">Belongs to the pyrroline-5-carboxylate reductase family.</text>
</comment>
<feature type="binding site" evidence="11">
    <location>
        <begin position="6"/>
        <end position="11"/>
    </location>
    <ligand>
        <name>NADP(+)</name>
        <dbReference type="ChEBI" id="CHEBI:58349"/>
    </ligand>
</feature>
<evidence type="ECO:0000256" key="3">
    <source>
        <dbReference type="ARBA" id="ARBA00022490"/>
    </source>
</evidence>
<organism evidence="15 16">
    <name type="scientific">Mogibacterium pumilum</name>
    <dbReference type="NCBI Taxonomy" id="86332"/>
    <lineage>
        <taxon>Bacteria</taxon>
        <taxon>Bacillati</taxon>
        <taxon>Bacillota</taxon>
        <taxon>Clostridia</taxon>
        <taxon>Peptostreptococcales</taxon>
        <taxon>Anaerovoracaceae</taxon>
        <taxon>Mogibacterium</taxon>
    </lineage>
</organism>
<dbReference type="Gene3D" id="3.40.50.720">
    <property type="entry name" value="NAD(P)-binding Rossmann-like Domain"/>
    <property type="match status" value="1"/>
</dbReference>
<dbReference type="Gene3D" id="1.10.3730.10">
    <property type="entry name" value="ProC C-terminal domain-like"/>
    <property type="match status" value="1"/>
</dbReference>
<evidence type="ECO:0000256" key="11">
    <source>
        <dbReference type="PIRSR" id="PIRSR000193-1"/>
    </source>
</evidence>
<keyword evidence="16" id="KW-1185">Reference proteome</keyword>
<feature type="domain" description="Pyrroline-5-carboxylate reductase catalytic N-terminal" evidence="13">
    <location>
        <begin position="2"/>
        <end position="97"/>
    </location>
</feature>
<comment type="catalytic activity">
    <reaction evidence="9">
        <text>L-proline + NAD(+) = (S)-1-pyrroline-5-carboxylate + NADH + 2 H(+)</text>
        <dbReference type="Rhea" id="RHEA:14105"/>
        <dbReference type="ChEBI" id="CHEBI:15378"/>
        <dbReference type="ChEBI" id="CHEBI:17388"/>
        <dbReference type="ChEBI" id="CHEBI:57540"/>
        <dbReference type="ChEBI" id="CHEBI:57945"/>
        <dbReference type="ChEBI" id="CHEBI:60039"/>
        <dbReference type="EC" id="1.5.1.2"/>
    </reaction>
</comment>
<comment type="pathway">
    <text evidence="9 12">Amino-acid biosynthesis; L-proline biosynthesis; L-proline from L-glutamate 5-semialdehyde: step 1/1.</text>
</comment>